<feature type="compositionally biased region" description="Basic and acidic residues" evidence="1">
    <location>
        <begin position="231"/>
        <end position="240"/>
    </location>
</feature>
<dbReference type="OrthoDB" id="2281284at2759"/>
<feature type="region of interest" description="Disordered" evidence="1">
    <location>
        <begin position="510"/>
        <end position="552"/>
    </location>
</feature>
<reference evidence="2 3" key="1">
    <citation type="submission" date="2016-07" db="EMBL/GenBank/DDBJ databases">
        <title>Pervasive Adenine N6-methylation of Active Genes in Fungi.</title>
        <authorList>
            <consortium name="DOE Joint Genome Institute"/>
            <person name="Mondo S.J."/>
            <person name="Dannebaum R.O."/>
            <person name="Kuo R.C."/>
            <person name="Labutti K."/>
            <person name="Haridas S."/>
            <person name="Kuo A."/>
            <person name="Salamov A."/>
            <person name="Ahrendt S.R."/>
            <person name="Lipzen A."/>
            <person name="Sullivan W."/>
            <person name="Andreopoulos W.B."/>
            <person name="Clum A."/>
            <person name="Lindquist E."/>
            <person name="Daum C."/>
            <person name="Ramamoorthy G.K."/>
            <person name="Gryganskyi A."/>
            <person name="Culley D."/>
            <person name="Magnuson J.K."/>
            <person name="James T.Y."/>
            <person name="O'Malley M.A."/>
            <person name="Stajich J.E."/>
            <person name="Spatafora J.W."/>
            <person name="Visel A."/>
            <person name="Grigoriev I.V."/>
        </authorList>
    </citation>
    <scope>NUCLEOTIDE SEQUENCE [LARGE SCALE GENOMIC DNA]</scope>
    <source>
        <strain evidence="2 3">NRRL 1336</strain>
    </source>
</reference>
<accession>A0A1X2HYZ6</accession>
<feature type="compositionally biased region" description="Polar residues" evidence="1">
    <location>
        <begin position="218"/>
        <end position="227"/>
    </location>
</feature>
<evidence type="ECO:0000313" key="3">
    <source>
        <dbReference type="Proteomes" id="UP000193560"/>
    </source>
</evidence>
<dbReference type="Proteomes" id="UP000193560">
    <property type="component" value="Unassembled WGS sequence"/>
</dbReference>
<keyword evidence="3" id="KW-1185">Reference proteome</keyword>
<dbReference type="EMBL" id="MCGE01000044">
    <property type="protein sequence ID" value="ORZ05472.1"/>
    <property type="molecule type" value="Genomic_DNA"/>
</dbReference>
<protein>
    <submittedName>
        <fullName evidence="2">Uncharacterized protein</fullName>
    </submittedName>
</protein>
<feature type="region of interest" description="Disordered" evidence="1">
    <location>
        <begin position="138"/>
        <end position="167"/>
    </location>
</feature>
<name>A0A1X2HYZ6_9FUNG</name>
<dbReference type="AlphaFoldDB" id="A0A1X2HYZ6"/>
<feature type="compositionally biased region" description="Polar residues" evidence="1">
    <location>
        <begin position="303"/>
        <end position="319"/>
    </location>
</feature>
<feature type="compositionally biased region" description="Acidic residues" evidence="1">
    <location>
        <begin position="518"/>
        <end position="534"/>
    </location>
</feature>
<feature type="compositionally biased region" description="Polar residues" evidence="1">
    <location>
        <begin position="329"/>
        <end position="338"/>
    </location>
</feature>
<feature type="region of interest" description="Disordered" evidence="1">
    <location>
        <begin position="218"/>
        <end position="242"/>
    </location>
</feature>
<gene>
    <name evidence="2" type="ORF">BCR42DRAFT_428362</name>
</gene>
<comment type="caution">
    <text evidence="2">The sequence shown here is derived from an EMBL/GenBank/DDBJ whole genome shotgun (WGS) entry which is preliminary data.</text>
</comment>
<sequence>MQPHRSIPSQWNFVADAPRFYDWTKTEEENNHMGHAWFDQSKLPSTFVPTILNMNEPTVEEETEVSTSTDLQDNGATLEYDNQSVNYTADVYFNSPSHRRQITKRRDIKTELSRTRHEQTQHLQGDNTMEYTALEDGLNENSVPNDTLAPSPPPQPKSLVPPSNAEENQNDSIILGEVGYSLVDDEEQQEQHQQQLEDEDGYRLIKLPLLGRVIISPKATSNVSEPSDSPPRSDVEHRSNPSEAAAILQTGPDLSPVLGTQLQINWAMEQQSSVVEQSGELEQIYTTRETVENDSTLDESQHKVQYSTQRQTSSSPSKQDLNHNERTQRSQQPSIDTLSHELSLSRKRIHSGELYDDLHQQTPKKRSSPSKVDHDHTNTKISAPEDENQQQFLPPLLQLLARIKAQRRPPPSHQSQKPLSPLLQLIARVKSYKRQHRSISRPLSTNTGLHRSVSWKTETTMERAKRVMKETRVISLQWNLPSHQQHQNHYHFHTNQRRITTTGLHSALENNDRQLLDPMEEERDDDDNDTTEEVEDKKTDNEQHQHRSNSVVHSFISPYLPVALTVPRSPKFSAEKRSRRW</sequence>
<evidence type="ECO:0000313" key="2">
    <source>
        <dbReference type="EMBL" id="ORZ05472.1"/>
    </source>
</evidence>
<proteinExistence type="predicted"/>
<feature type="compositionally biased region" description="Basic and acidic residues" evidence="1">
    <location>
        <begin position="535"/>
        <end position="545"/>
    </location>
</feature>
<feature type="region of interest" description="Disordered" evidence="1">
    <location>
        <begin position="352"/>
        <end position="391"/>
    </location>
</feature>
<feature type="region of interest" description="Disordered" evidence="1">
    <location>
        <begin position="290"/>
        <end position="338"/>
    </location>
</feature>
<evidence type="ECO:0000256" key="1">
    <source>
        <dbReference type="SAM" id="MobiDB-lite"/>
    </source>
</evidence>
<organism evidence="2 3">
    <name type="scientific">Absidia repens</name>
    <dbReference type="NCBI Taxonomy" id="90262"/>
    <lineage>
        <taxon>Eukaryota</taxon>
        <taxon>Fungi</taxon>
        <taxon>Fungi incertae sedis</taxon>
        <taxon>Mucoromycota</taxon>
        <taxon>Mucoromycotina</taxon>
        <taxon>Mucoromycetes</taxon>
        <taxon>Mucorales</taxon>
        <taxon>Cunninghamellaceae</taxon>
        <taxon>Absidia</taxon>
    </lineage>
</organism>